<gene>
    <name evidence="1" type="ORF">ENT77_01970</name>
</gene>
<dbReference type="AlphaFoldDB" id="A0A7C4GJN6"/>
<dbReference type="EMBL" id="DSZY01000010">
    <property type="protein sequence ID" value="HGU39953.1"/>
    <property type="molecule type" value="Genomic_DNA"/>
</dbReference>
<name>A0A7C4GJN6_9BACT</name>
<protein>
    <submittedName>
        <fullName evidence="1">Uncharacterized protein</fullName>
    </submittedName>
</protein>
<proteinExistence type="predicted"/>
<reference evidence="1" key="1">
    <citation type="journal article" date="2020" name="mSystems">
        <title>Genome- and Community-Level Interaction Insights into Carbon Utilization and Element Cycling Functions of Hydrothermarchaeota in Hydrothermal Sediment.</title>
        <authorList>
            <person name="Zhou Z."/>
            <person name="Liu Y."/>
            <person name="Xu W."/>
            <person name="Pan J."/>
            <person name="Luo Z.H."/>
            <person name="Li M."/>
        </authorList>
    </citation>
    <scope>NUCLEOTIDE SEQUENCE [LARGE SCALE GENOMIC DNA]</scope>
    <source>
        <strain evidence="1">SpSt-609</strain>
    </source>
</reference>
<sequence length="545" mass="62167">MLKNIRGTLAALLLLISVSVGAFQISIPQGMNFIFHIRSIYDLITILNEDQSDEKIRQIPEIVNLPEMITVTGKFSNQLLLSNWELLLNDSFNLETILSSFRKLPIIFVFPADTRFESIENFLMLLEIVSVQFDEKSEKYVAVITEEGIGHIYKLESGVYLTFSDTMARFLELLAENINYSHVLEIPDDALVYHEALNLPILGMVFYLLGDIYGTPQSEKGYLRICEDQSVEAEVFIKKEVSQLERELISKLTNIKKHFTLENATIRLLSVEPFNALALKSITPLTLFPIEPNWVESVALSLLTCEDKENTQMVLSIKPKATYEDKVFSSVAHLSFPLDIKEGFVLVRTENAVLTKADNVVTDDTVLYAELFNMKIHITRATDDVTKISVKIPKISDFLRFFEEEIQIQESEDIFNEKPYYPFEFPEEDEEESSEEVLSETDELIHKFANLLNSFIQSMLQEGEWNVTDAIEFAGVSREDFDFVQLIDKTGNVHAMFLLYLDVDDQDIVFSSTEKLSNLLNTTPDISLSISPVGTKLVVILHFLK</sequence>
<evidence type="ECO:0000313" key="1">
    <source>
        <dbReference type="EMBL" id="HGU39953.1"/>
    </source>
</evidence>
<comment type="caution">
    <text evidence="1">The sequence shown here is derived from an EMBL/GenBank/DDBJ whole genome shotgun (WGS) entry which is preliminary data.</text>
</comment>
<organism evidence="1">
    <name type="scientific">Fervidobacterium thailandense</name>
    <dbReference type="NCBI Taxonomy" id="1008305"/>
    <lineage>
        <taxon>Bacteria</taxon>
        <taxon>Thermotogati</taxon>
        <taxon>Thermotogota</taxon>
        <taxon>Thermotogae</taxon>
        <taxon>Thermotogales</taxon>
        <taxon>Fervidobacteriaceae</taxon>
        <taxon>Fervidobacterium</taxon>
    </lineage>
</organism>
<accession>A0A7C4GJN6</accession>